<dbReference type="SUPFAM" id="SSF82784">
    <property type="entry name" value="OsmC-like"/>
    <property type="match status" value="1"/>
</dbReference>
<dbReference type="Gene3D" id="3.30.300.20">
    <property type="match status" value="1"/>
</dbReference>
<dbReference type="Proteomes" id="UP000199705">
    <property type="component" value="Unassembled WGS sequence"/>
</dbReference>
<dbReference type="Gene3D" id="2.20.25.10">
    <property type="match status" value="1"/>
</dbReference>
<dbReference type="EMBL" id="FNCG01000002">
    <property type="protein sequence ID" value="SDG09688.1"/>
    <property type="molecule type" value="Genomic_DNA"/>
</dbReference>
<dbReference type="RefSeq" id="WP_091163141.1">
    <property type="nucleotide sequence ID" value="NZ_FNCG01000002.1"/>
</dbReference>
<accession>A0A1G7RFZ4</accession>
<dbReference type="InterPro" id="IPR003718">
    <property type="entry name" value="OsmC/Ohr_fam"/>
</dbReference>
<evidence type="ECO:0000313" key="4">
    <source>
        <dbReference type="Proteomes" id="UP000199705"/>
    </source>
</evidence>
<dbReference type="PANTHER" id="PTHR33797">
    <property type="entry name" value="ORGANIC HYDROPEROXIDE RESISTANCE PROTEIN-LIKE"/>
    <property type="match status" value="1"/>
</dbReference>
<dbReference type="NCBIfam" id="TIGR03561">
    <property type="entry name" value="organ_hyd_perox"/>
    <property type="match status" value="1"/>
</dbReference>
<comment type="similarity">
    <text evidence="1">Belongs to the OsmC/Ohr family.</text>
</comment>
<evidence type="ECO:0000313" key="3">
    <source>
        <dbReference type="EMBL" id="SDG09688.1"/>
    </source>
</evidence>
<dbReference type="InterPro" id="IPR019953">
    <property type="entry name" value="OHR"/>
</dbReference>
<dbReference type="Pfam" id="PF02566">
    <property type="entry name" value="OsmC"/>
    <property type="match status" value="1"/>
</dbReference>
<keyword evidence="4" id="KW-1185">Reference proteome</keyword>
<reference evidence="4" key="1">
    <citation type="submission" date="2016-10" db="EMBL/GenBank/DDBJ databases">
        <authorList>
            <person name="Varghese N."/>
            <person name="Submissions S."/>
        </authorList>
    </citation>
    <scope>NUCLEOTIDE SEQUENCE [LARGE SCALE GENOMIC DNA]</scope>
    <source>
        <strain evidence="4">Gh-67</strain>
    </source>
</reference>
<dbReference type="STRING" id="551996.SAMN05192573_102231"/>
<dbReference type="InterPro" id="IPR036102">
    <property type="entry name" value="OsmC/Ohrsf"/>
</dbReference>
<evidence type="ECO:0000256" key="1">
    <source>
        <dbReference type="ARBA" id="ARBA00007378"/>
    </source>
</evidence>
<dbReference type="InterPro" id="IPR015946">
    <property type="entry name" value="KH_dom-like_a/b"/>
</dbReference>
<organism evidence="3 4">
    <name type="scientific">Mucilaginibacter gossypii</name>
    <dbReference type="NCBI Taxonomy" id="551996"/>
    <lineage>
        <taxon>Bacteria</taxon>
        <taxon>Pseudomonadati</taxon>
        <taxon>Bacteroidota</taxon>
        <taxon>Sphingobacteriia</taxon>
        <taxon>Sphingobacteriales</taxon>
        <taxon>Sphingobacteriaceae</taxon>
        <taxon>Mucilaginibacter</taxon>
    </lineage>
</organism>
<feature type="region of interest" description="Disordered" evidence="2">
    <location>
        <begin position="38"/>
        <end position="65"/>
    </location>
</feature>
<name>A0A1G7RFZ4_9SPHI</name>
<protein>
    <submittedName>
        <fullName evidence="3">Peroxiredoxin, Ohr subfamily</fullName>
    </submittedName>
</protein>
<dbReference type="PANTHER" id="PTHR33797:SF2">
    <property type="entry name" value="ORGANIC HYDROPEROXIDE RESISTANCE PROTEIN-LIKE"/>
    <property type="match status" value="1"/>
</dbReference>
<gene>
    <name evidence="3" type="ORF">SAMN05192573_102231</name>
</gene>
<sequence length="158" mass="16694">METIEESGINKIKVIEDISPNKIDKVLYTGKVRTVGGRDGGSSVSTDGQLDIKHSTPGTPKPGTNPEQLFAAGWSACFEGAIGIAAAKKRIALPAELAIDAEVDLGITSGAYFLQARLNVSLPGLDVEVAKALIEEAHQTCPYSKLTYGNINVEINLV</sequence>
<dbReference type="GO" id="GO:0006979">
    <property type="term" value="P:response to oxidative stress"/>
    <property type="evidence" value="ECO:0007669"/>
    <property type="project" value="InterPro"/>
</dbReference>
<proteinExistence type="inferred from homology"/>
<evidence type="ECO:0000256" key="2">
    <source>
        <dbReference type="SAM" id="MobiDB-lite"/>
    </source>
</evidence>
<dbReference type="AlphaFoldDB" id="A0A1G7RFZ4"/>